<dbReference type="AlphaFoldDB" id="A0A6V7Q7S8"/>
<evidence type="ECO:0000313" key="1">
    <source>
        <dbReference type="EMBL" id="CAD1838916.1"/>
    </source>
</evidence>
<accession>A0A6V7Q7S8</accession>
<gene>
    <name evidence="1" type="ORF">CB5_LOCUS22127</name>
</gene>
<dbReference type="PANTHER" id="PTHR35485">
    <property type="entry name" value="OS01G0888900 PROTEIN"/>
    <property type="match status" value="1"/>
</dbReference>
<proteinExistence type="predicted"/>
<protein>
    <submittedName>
        <fullName evidence="1">Uncharacterized protein</fullName>
    </submittedName>
</protein>
<dbReference type="PANTHER" id="PTHR35485:SF4">
    <property type="entry name" value="EXPRESSED PROTEIN"/>
    <property type="match status" value="1"/>
</dbReference>
<sequence>MEGLIPFLYRAIKRRRTRMYYKCLSSGAANRFDTTADYYHGQSHRLLRSPPSKLAGCCDDRQVHHRHRSLDDFSDGLFSSEKAVGRPPRFPKELRSRSLRIFACISGSIED</sequence>
<reference evidence="1" key="1">
    <citation type="submission" date="2020-07" db="EMBL/GenBank/DDBJ databases">
        <authorList>
            <person name="Lin J."/>
        </authorList>
    </citation>
    <scope>NUCLEOTIDE SEQUENCE</scope>
</reference>
<dbReference type="EMBL" id="LR862133">
    <property type="protein sequence ID" value="CAD1838916.1"/>
    <property type="molecule type" value="Genomic_DNA"/>
</dbReference>
<name>A0A6V7Q7S8_ANACO</name>
<organism evidence="1">
    <name type="scientific">Ananas comosus var. bracteatus</name>
    <name type="common">red pineapple</name>
    <dbReference type="NCBI Taxonomy" id="296719"/>
    <lineage>
        <taxon>Eukaryota</taxon>
        <taxon>Viridiplantae</taxon>
        <taxon>Streptophyta</taxon>
        <taxon>Embryophyta</taxon>
        <taxon>Tracheophyta</taxon>
        <taxon>Spermatophyta</taxon>
        <taxon>Magnoliopsida</taxon>
        <taxon>Liliopsida</taxon>
        <taxon>Poales</taxon>
        <taxon>Bromeliaceae</taxon>
        <taxon>Bromelioideae</taxon>
        <taxon>Ananas</taxon>
    </lineage>
</organism>